<reference evidence="1 2" key="1">
    <citation type="submission" date="2019-02" db="EMBL/GenBank/DDBJ databases">
        <title>WGS of Pseudoxanthomonas species novum from clinical isolates.</title>
        <authorList>
            <person name="Bernier A.-M."/>
            <person name="Bernard K."/>
            <person name="Vachon A."/>
        </authorList>
    </citation>
    <scope>NUCLEOTIDE SEQUENCE [LARGE SCALE GENOMIC DNA]</scope>
    <source>
        <strain evidence="2">NML 170316</strain>
    </source>
</reference>
<organism evidence="1 2">
    <name type="scientific">Pseudoxanthomonas winnipegensis</name>
    <dbReference type="NCBI Taxonomy" id="2480810"/>
    <lineage>
        <taxon>Bacteria</taxon>
        <taxon>Pseudomonadati</taxon>
        <taxon>Pseudomonadota</taxon>
        <taxon>Gammaproteobacteria</taxon>
        <taxon>Lysobacterales</taxon>
        <taxon>Lysobacteraceae</taxon>
        <taxon>Pseudoxanthomonas</taxon>
    </lineage>
</organism>
<comment type="caution">
    <text evidence="1">The sequence shown here is derived from an EMBL/GenBank/DDBJ whole genome shotgun (WGS) entry which is preliminary data.</text>
</comment>
<accession>A0ABY1W8R4</accession>
<protein>
    <submittedName>
        <fullName evidence="1">Pirin</fullName>
    </submittedName>
</protein>
<gene>
    <name evidence="1" type="ORF">EA658_20890</name>
</gene>
<dbReference type="EMBL" id="SHME01000012">
    <property type="protein sequence ID" value="TAA16123.1"/>
    <property type="molecule type" value="Genomic_DNA"/>
</dbReference>
<evidence type="ECO:0000313" key="1">
    <source>
        <dbReference type="EMBL" id="TAA16123.1"/>
    </source>
</evidence>
<dbReference type="Pfam" id="PF04796">
    <property type="entry name" value="RepA_C"/>
    <property type="match status" value="1"/>
</dbReference>
<keyword evidence="2" id="KW-1185">Reference proteome</keyword>
<sequence>MGSEQAQELLRRINALTKAKKDAAGEEKRAVRRRTKKENDARFITEALAIEAEAAAEAGMVGYMARVLVQATMPHSRPETNEYIRRNGNLTVAMSALSDIGLPYGSYPRLLLTWLTTEAVRSQSSTLHLGASLSEFMGKLGLVPTGGRWGTIPRLKEQADRLFGSSVIAYENVNDAGGRIRSRGSRISVAEEWDLWWDPQRFDDEIAGQGGLFSSWVKLSDKFYHQVTDRPVPVDLRAIRALKKSPLALDLYAFTTYRVSYLNRRVEIPWEALMMQLGADYQDNAQGKADFKRKLLAAMRKVATVYPELRAEQGDRGLVLLPSPTHVAKKLGG</sequence>
<dbReference type="Proteomes" id="UP000293089">
    <property type="component" value="Unassembled WGS sequence"/>
</dbReference>
<evidence type="ECO:0000313" key="2">
    <source>
        <dbReference type="Proteomes" id="UP000293089"/>
    </source>
</evidence>
<proteinExistence type="predicted"/>
<name>A0ABY1W8R4_9GAMM</name>
<dbReference type="InterPro" id="IPR006881">
    <property type="entry name" value="RepA_C"/>
</dbReference>